<evidence type="ECO:0000256" key="5">
    <source>
        <dbReference type="ARBA" id="ARBA00022692"/>
    </source>
</evidence>
<dbReference type="Gene3D" id="1.20.1600.10">
    <property type="entry name" value="Outer membrane efflux proteins (OEP)"/>
    <property type="match status" value="1"/>
</dbReference>
<evidence type="ECO:0000256" key="4">
    <source>
        <dbReference type="ARBA" id="ARBA00022452"/>
    </source>
</evidence>
<sequence>MSPPEQTKGPARAEPLGGGPAAWRHLAAPMLAFALLALPAAGPASAQSHGRAPAQLPGQEAPAGAAALSLPEAVYLGLRNNRVIRSEYLQRVADRFALRVEESRFTPRLDIAATTNRSRSAGVNTTAARLGPVLSWDAPTGARLNFGWQAAQTNIRGQPGNGAGNLSFELVQPLLAGAGIDYATAPLRIARISEQNARLRVKQTVSEQVTSIVLAYRTLLQSQEQLRIAEDGLRRARELVEVNRLLIAAGRLAQVEIVQSEASVAQQELALLAAQNANEEARLALLVLIAADPASRIWAADRPSAPSVRVDLQRALATAYANQPAYLGQLFNIEINRINLDAARNQRLWELNIVAGAGQQATRRNVLDTVDALRQVRSDFNIGLQLNIPIGYLAREQLEVNATTALRQSELAAEQARDALRKSVEDGVRNVETQRRQAELARRARELARQQLEVELARLQAGRSSNFQVVSFQSALQQAESAELGAVIAYLNALNQLDLVLGTVLETWQITLNE</sequence>
<keyword evidence="9" id="KW-1185">Reference proteome</keyword>
<comment type="subcellular location">
    <subcellularLocation>
        <location evidence="1">Cell outer membrane</location>
    </subcellularLocation>
</comment>
<dbReference type="Proteomes" id="UP000681594">
    <property type="component" value="Unassembled WGS sequence"/>
</dbReference>
<comment type="similarity">
    <text evidence="2">Belongs to the outer membrane factor (OMF) (TC 1.B.17) family.</text>
</comment>
<gene>
    <name evidence="8" type="ORF">J8J14_03900</name>
</gene>
<evidence type="ECO:0000256" key="2">
    <source>
        <dbReference type="ARBA" id="ARBA00007613"/>
    </source>
</evidence>
<dbReference type="Pfam" id="PF02321">
    <property type="entry name" value="OEP"/>
    <property type="match status" value="1"/>
</dbReference>
<name>A0ABS4AA79_9PROT</name>
<organism evidence="8 9">
    <name type="scientific">Pararoseomonas baculiformis</name>
    <dbReference type="NCBI Taxonomy" id="2820812"/>
    <lineage>
        <taxon>Bacteria</taxon>
        <taxon>Pseudomonadati</taxon>
        <taxon>Pseudomonadota</taxon>
        <taxon>Alphaproteobacteria</taxon>
        <taxon>Acetobacterales</taxon>
        <taxon>Acetobacteraceae</taxon>
        <taxon>Pararoseomonas</taxon>
    </lineage>
</organism>
<evidence type="ECO:0000313" key="9">
    <source>
        <dbReference type="Proteomes" id="UP000681594"/>
    </source>
</evidence>
<keyword evidence="7" id="KW-0998">Cell outer membrane</keyword>
<proteinExistence type="inferred from homology"/>
<reference evidence="8 9" key="1">
    <citation type="submission" date="2021-03" db="EMBL/GenBank/DDBJ databases">
        <authorList>
            <person name="So Y."/>
        </authorList>
    </citation>
    <scope>NUCLEOTIDE SEQUENCE [LARGE SCALE GENOMIC DNA]</scope>
    <source>
        <strain evidence="8 9">SSH11</strain>
    </source>
</reference>
<accession>A0ABS4AA79</accession>
<dbReference type="SUPFAM" id="SSF56954">
    <property type="entry name" value="Outer membrane efflux proteins (OEP)"/>
    <property type="match status" value="1"/>
</dbReference>
<protein>
    <submittedName>
        <fullName evidence="8">TolC family protein</fullName>
    </submittedName>
</protein>
<evidence type="ECO:0000313" key="8">
    <source>
        <dbReference type="EMBL" id="MBP0443915.1"/>
    </source>
</evidence>
<dbReference type="PANTHER" id="PTHR30026:SF20">
    <property type="entry name" value="OUTER MEMBRANE PROTEIN TOLC"/>
    <property type="match status" value="1"/>
</dbReference>
<evidence type="ECO:0000256" key="6">
    <source>
        <dbReference type="ARBA" id="ARBA00023136"/>
    </source>
</evidence>
<comment type="caution">
    <text evidence="8">The sequence shown here is derived from an EMBL/GenBank/DDBJ whole genome shotgun (WGS) entry which is preliminary data.</text>
</comment>
<dbReference type="InterPro" id="IPR003423">
    <property type="entry name" value="OMP_efflux"/>
</dbReference>
<evidence type="ECO:0000256" key="1">
    <source>
        <dbReference type="ARBA" id="ARBA00004442"/>
    </source>
</evidence>
<keyword evidence="3" id="KW-0813">Transport</keyword>
<dbReference type="PANTHER" id="PTHR30026">
    <property type="entry name" value="OUTER MEMBRANE PROTEIN TOLC"/>
    <property type="match status" value="1"/>
</dbReference>
<evidence type="ECO:0000256" key="7">
    <source>
        <dbReference type="ARBA" id="ARBA00023237"/>
    </source>
</evidence>
<keyword evidence="6" id="KW-0472">Membrane</keyword>
<keyword evidence="5" id="KW-0812">Transmembrane</keyword>
<evidence type="ECO:0000256" key="3">
    <source>
        <dbReference type="ARBA" id="ARBA00022448"/>
    </source>
</evidence>
<keyword evidence="4" id="KW-1134">Transmembrane beta strand</keyword>
<dbReference type="InterPro" id="IPR051906">
    <property type="entry name" value="TolC-like"/>
</dbReference>
<dbReference type="EMBL" id="JAGIZB010000003">
    <property type="protein sequence ID" value="MBP0443915.1"/>
    <property type="molecule type" value="Genomic_DNA"/>
</dbReference>